<dbReference type="InterPro" id="IPR007214">
    <property type="entry name" value="YbaK/aa-tRNA-synth-assoc-dom"/>
</dbReference>
<dbReference type="Pfam" id="PF04073">
    <property type="entry name" value="tRNA_edit"/>
    <property type="match status" value="1"/>
</dbReference>
<dbReference type="Gene3D" id="3.90.960.10">
    <property type="entry name" value="YbaK/aminoacyl-tRNA synthetase-associated domain"/>
    <property type="match status" value="1"/>
</dbReference>
<evidence type="ECO:0000313" key="3">
    <source>
        <dbReference type="Proteomes" id="UP001548189"/>
    </source>
</evidence>
<dbReference type="Proteomes" id="UP001548189">
    <property type="component" value="Unassembled WGS sequence"/>
</dbReference>
<organism evidence="2 3">
    <name type="scientific">Aliikangiella maris</name>
    <dbReference type="NCBI Taxonomy" id="3162458"/>
    <lineage>
        <taxon>Bacteria</taxon>
        <taxon>Pseudomonadati</taxon>
        <taxon>Pseudomonadota</taxon>
        <taxon>Gammaproteobacteria</taxon>
        <taxon>Oceanospirillales</taxon>
        <taxon>Pleioneaceae</taxon>
        <taxon>Aliikangiella</taxon>
    </lineage>
</organism>
<dbReference type="CDD" id="cd04332">
    <property type="entry name" value="YbaK_like"/>
    <property type="match status" value="1"/>
</dbReference>
<comment type="caution">
    <text evidence="2">The sequence shown here is derived from an EMBL/GenBank/DDBJ whole genome shotgun (WGS) entry which is preliminary data.</text>
</comment>
<dbReference type="InterPro" id="IPR036754">
    <property type="entry name" value="YbaK/aa-tRNA-synt-asso_dom_sf"/>
</dbReference>
<gene>
    <name evidence="2" type="ORF">ABVT43_08060</name>
</gene>
<evidence type="ECO:0000259" key="1">
    <source>
        <dbReference type="Pfam" id="PF04073"/>
    </source>
</evidence>
<feature type="domain" description="YbaK/aminoacyl-tRNA synthetase-associated" evidence="1">
    <location>
        <begin position="22"/>
        <end position="143"/>
    </location>
</feature>
<evidence type="ECO:0000313" key="2">
    <source>
        <dbReference type="EMBL" id="MET1255075.1"/>
    </source>
</evidence>
<dbReference type="RefSeq" id="WP_353895661.1">
    <property type="nucleotide sequence ID" value="NZ_JBEVCJ010000007.1"/>
</dbReference>
<name>A0ABV2BT12_9GAMM</name>
<dbReference type="SUPFAM" id="SSF55826">
    <property type="entry name" value="YbaK/ProRS associated domain"/>
    <property type="match status" value="1"/>
</dbReference>
<reference evidence="2 3" key="1">
    <citation type="submission" date="2024-06" db="EMBL/GenBank/DDBJ databases">
        <authorList>
            <person name="Li F."/>
        </authorList>
    </citation>
    <scope>NUCLEOTIDE SEQUENCE [LARGE SCALE GENOMIC DNA]</scope>
    <source>
        <strain evidence="2 3">GXAS 311</strain>
    </source>
</reference>
<proteinExistence type="predicted"/>
<accession>A0ABV2BT12</accession>
<keyword evidence="3" id="KW-1185">Reference proteome</keyword>
<dbReference type="EMBL" id="JBEVCJ010000007">
    <property type="protein sequence ID" value="MET1255075.1"/>
    <property type="molecule type" value="Genomic_DNA"/>
</dbReference>
<protein>
    <submittedName>
        <fullName evidence="2">YbaK/EbsC family protein</fullName>
    </submittedName>
</protein>
<sequence>MQSISPLEYLDSLLVDYSIIPHSTTFTSQETAKSVHIKGSNLGKVTVLGNDFSLFMVVIPANHRLMLNRLARMLNRTNLAIIPEAEFAGKFPECEPGAMPPFGRLYGMDVYVAKELVQLNTIVFNGGTHNLLIKINTFDFIDLSNASIISDGYINIESFAHDTKRVYQAPWV</sequence>